<feature type="compositionally biased region" description="Basic residues" evidence="1">
    <location>
        <begin position="44"/>
        <end position="54"/>
    </location>
</feature>
<reference evidence="2 3" key="1">
    <citation type="submission" date="2021-06" db="EMBL/GenBank/DDBJ databases">
        <title>Caerostris extrusa draft genome.</title>
        <authorList>
            <person name="Kono N."/>
            <person name="Arakawa K."/>
        </authorList>
    </citation>
    <scope>NUCLEOTIDE SEQUENCE [LARGE SCALE GENOMIC DNA]</scope>
</reference>
<proteinExistence type="predicted"/>
<dbReference type="Proteomes" id="UP001054945">
    <property type="component" value="Unassembled WGS sequence"/>
</dbReference>
<accession>A0AAV4QIE2</accession>
<name>A0AAV4QIE2_CAEEX</name>
<feature type="region of interest" description="Disordered" evidence="1">
    <location>
        <begin position="40"/>
        <end position="70"/>
    </location>
</feature>
<sequence>MSYGHWRELTLLPQACEVPRSFSGVISLLWHPEPRRRSYAGPLQRRHTRNHPRRAAGSLQGTHAAPERDQSYHGQQVTCFYFVLSDSINVQCMDNEYLFNDDLEEEDNNLELLNIYDITSVLLFPIKCLIL</sequence>
<evidence type="ECO:0000313" key="2">
    <source>
        <dbReference type="EMBL" id="GIY09067.1"/>
    </source>
</evidence>
<evidence type="ECO:0000256" key="1">
    <source>
        <dbReference type="SAM" id="MobiDB-lite"/>
    </source>
</evidence>
<comment type="caution">
    <text evidence="2">The sequence shown here is derived from an EMBL/GenBank/DDBJ whole genome shotgun (WGS) entry which is preliminary data.</text>
</comment>
<evidence type="ECO:0000313" key="3">
    <source>
        <dbReference type="Proteomes" id="UP001054945"/>
    </source>
</evidence>
<keyword evidence="3" id="KW-1185">Reference proteome</keyword>
<protein>
    <submittedName>
        <fullName evidence="2">Uncharacterized protein</fullName>
    </submittedName>
</protein>
<organism evidence="2 3">
    <name type="scientific">Caerostris extrusa</name>
    <name type="common">Bark spider</name>
    <name type="synonym">Caerostris bankana</name>
    <dbReference type="NCBI Taxonomy" id="172846"/>
    <lineage>
        <taxon>Eukaryota</taxon>
        <taxon>Metazoa</taxon>
        <taxon>Ecdysozoa</taxon>
        <taxon>Arthropoda</taxon>
        <taxon>Chelicerata</taxon>
        <taxon>Arachnida</taxon>
        <taxon>Araneae</taxon>
        <taxon>Araneomorphae</taxon>
        <taxon>Entelegynae</taxon>
        <taxon>Araneoidea</taxon>
        <taxon>Araneidae</taxon>
        <taxon>Caerostris</taxon>
    </lineage>
</organism>
<gene>
    <name evidence="2" type="ORF">CEXT_106121</name>
</gene>
<dbReference type="AlphaFoldDB" id="A0AAV4QIE2"/>
<dbReference type="EMBL" id="BPLR01006327">
    <property type="protein sequence ID" value="GIY09067.1"/>
    <property type="molecule type" value="Genomic_DNA"/>
</dbReference>